<evidence type="ECO:0008006" key="2">
    <source>
        <dbReference type="Google" id="ProtNLM"/>
    </source>
</evidence>
<organism evidence="1">
    <name type="scientific">Mycolicibacterium gilvum (strain PYR-GCK)</name>
    <name type="common">Mycobacterium gilvum (strain PYR-GCK)</name>
    <dbReference type="NCBI Taxonomy" id="350054"/>
    <lineage>
        <taxon>Bacteria</taxon>
        <taxon>Bacillati</taxon>
        <taxon>Actinomycetota</taxon>
        <taxon>Actinomycetes</taxon>
        <taxon>Mycobacteriales</taxon>
        <taxon>Mycobacteriaceae</taxon>
        <taxon>Mycolicibacterium</taxon>
    </lineage>
</organism>
<sequence>MSVSSPLPEGDRVIEGYFRCPTAFAVLTSALDRGYVGTVGGHRVEVSLPSANGVDMFNTDLQAPTWYYQGHDNSLSERPELAPFWGRIAIAGPTPQSPPKAVTVNRFRVVMVTTGDDDHMREVGRQVAEALTAWWGTVGAWIEVLFGQDLSRLGSRRAGVFMHEATMWAELFSLHGHPLPGGAILPVGSGAIDFAIPNFAPMNSAQFERCIAIAERLGMPRTEWLLIRDANSLCAGRDYRRAVLDAGLAAELTVTQLISDHLRARGHTASDVERVLSRNRMLGKRCQYWVNECTGTLPHGFSARLISRRNDATHAGHVPQEADAQDAIDAARELVEQAFPIDL</sequence>
<dbReference type="KEGG" id="mgi:Mflv_0919"/>
<dbReference type="eggNOG" id="ENOG5033EN0">
    <property type="taxonomic scope" value="Bacteria"/>
</dbReference>
<gene>
    <name evidence="1" type="ordered locus">Mflv_0919</name>
</gene>
<reference evidence="1" key="2">
    <citation type="journal article" date="2013" name="PLoS ONE">
        <title>A Gene Expression Study of the Activities of Aromatic Ring-Cleavage Dioxygenases in Mycobacterium gilvum PYR-GCK to Changes in Salinity and pH during Pyrene Degradation.</title>
        <authorList>
            <person name="Badejo A.C."/>
            <person name="Badejo A.O."/>
            <person name="Shin K.H."/>
            <person name="Chai Y.G."/>
        </authorList>
    </citation>
    <scope>NUCLEOTIDE SEQUENCE [LARGE SCALE GENOMIC DNA]</scope>
    <source>
        <strain evidence="1">PYR-GCK</strain>
    </source>
</reference>
<accession>A4T4J9</accession>
<reference evidence="1" key="1">
    <citation type="submission" date="2007-04" db="EMBL/GenBank/DDBJ databases">
        <authorList>
            <consortium name="US DOE Joint Genome Institute"/>
            <person name="Copeland A."/>
            <person name="Lucas S."/>
            <person name="Lapidus A."/>
            <person name="Barry K."/>
            <person name="Detter J.C."/>
            <person name="Glavina del Rio T."/>
            <person name="Hammon N."/>
            <person name="Israni S."/>
            <person name="Dalin E."/>
            <person name="Tice H."/>
            <person name="Pitluck S."/>
            <person name="Chain P."/>
            <person name="Malfatti S."/>
            <person name="Shin M."/>
            <person name="Vergez L."/>
            <person name="Schmutz J."/>
            <person name="Larimer F."/>
            <person name="Land M."/>
            <person name="Hauser L."/>
            <person name="Kyrpides N."/>
            <person name="Mikhailova N."/>
            <person name="Miller C."/>
            <person name="Richardson P."/>
        </authorList>
    </citation>
    <scope>NUCLEOTIDE SEQUENCE</scope>
    <source>
        <strain evidence="1">PYR-GCK</strain>
    </source>
</reference>
<name>A4T4J9_MYCGI</name>
<dbReference type="EMBL" id="CP000656">
    <property type="protein sequence ID" value="ABP43403.1"/>
    <property type="molecule type" value="Genomic_DNA"/>
</dbReference>
<protein>
    <recommendedName>
        <fullName evidence="2">ApeA N-terminal domain-containing protein</fullName>
    </recommendedName>
</protein>
<evidence type="ECO:0000313" key="1">
    <source>
        <dbReference type="EMBL" id="ABP43403.1"/>
    </source>
</evidence>
<proteinExistence type="predicted"/>
<dbReference type="AlphaFoldDB" id="A4T4J9"/>
<dbReference type="HOGENOM" id="CLU_825897_0_0_11"/>